<dbReference type="Pfam" id="PF02649">
    <property type="entry name" value="GCHY-1"/>
    <property type="match status" value="1"/>
</dbReference>
<dbReference type="EMBL" id="CP005095">
    <property type="protein sequence ID" value="AGK20959.1"/>
    <property type="molecule type" value="Genomic_DNA"/>
</dbReference>
<dbReference type="HOGENOM" id="CLU_062816_0_0_6"/>
<evidence type="ECO:0000313" key="3">
    <source>
        <dbReference type="EMBL" id="AGK20959.1"/>
    </source>
</evidence>
<evidence type="ECO:0000313" key="4">
    <source>
        <dbReference type="Proteomes" id="UP000012988"/>
    </source>
</evidence>
<dbReference type="PANTHER" id="PTHR36445:SF1">
    <property type="entry name" value="GTP CYCLOHYDROLASE MPTA"/>
    <property type="match status" value="1"/>
</dbReference>
<dbReference type="PANTHER" id="PTHR36445">
    <property type="entry name" value="GTP CYCLOHYDROLASE MPTA"/>
    <property type="match status" value="1"/>
</dbReference>
<comment type="catalytic activity">
    <reaction evidence="2">
        <text>GTP + H2O = 7,8-dihydroneopterin 3'-triphosphate + formate + H(+)</text>
        <dbReference type="Rhea" id="RHEA:17473"/>
        <dbReference type="ChEBI" id="CHEBI:15377"/>
        <dbReference type="ChEBI" id="CHEBI:15378"/>
        <dbReference type="ChEBI" id="CHEBI:15740"/>
        <dbReference type="ChEBI" id="CHEBI:37565"/>
        <dbReference type="ChEBI" id="CHEBI:58462"/>
        <dbReference type="EC" id="3.5.4.16"/>
    </reaction>
</comment>
<dbReference type="GO" id="GO:0046654">
    <property type="term" value="P:tetrahydrofolate biosynthetic process"/>
    <property type="evidence" value="ECO:0007669"/>
    <property type="project" value="UniProtKB-UniRule"/>
</dbReference>
<dbReference type="SMR" id="M9YKD4"/>
<keyword evidence="1 2" id="KW-0378">Hydrolase</keyword>
<accession>M9YKD4</accession>
<dbReference type="AlphaFoldDB" id="M9YKD4"/>
<dbReference type="InterPro" id="IPR003801">
    <property type="entry name" value="GTP_cyclohydrolase_FolE2/MptA"/>
</dbReference>
<dbReference type="RefSeq" id="WP_012701477.1">
    <property type="nucleotide sequence ID" value="NC_021150.1"/>
</dbReference>
<gene>
    <name evidence="2" type="primary">folE2</name>
    <name evidence="3" type="ORF">AvCA6_29210</name>
</gene>
<organism evidence="3 4">
    <name type="scientific">Azotobacter vinelandii CA6</name>
    <dbReference type="NCBI Taxonomy" id="1283331"/>
    <lineage>
        <taxon>Bacteria</taxon>
        <taxon>Pseudomonadati</taxon>
        <taxon>Pseudomonadota</taxon>
        <taxon>Gammaproteobacteria</taxon>
        <taxon>Pseudomonadales</taxon>
        <taxon>Pseudomonadaceae</taxon>
        <taxon>Azotobacter</taxon>
    </lineage>
</organism>
<sequence>MSIPLPDVALTELSATRAPLDWVGMDGIDVPILLDEPEFAYPVHARAEVQVDLPDPAIKGIHMSRLYRLLDGFAGRDRLNPASLAVLLREMVFSHADCNSTRARLTLAFSLLCRRPALLTQGLSGWKSYPVRLEAVWEAGRLSLDATLQIGYSSTCPCSAALTRQLIEQAFVERFSAAGQVEPAAVAAWLQRNATLATPHSQRSVAEVRVRIPEGATRLGLLALIERIETCLGTPVQTAVKRADEQAFARLNGQNLMYVEDAARKIRQAVAEGFSQFSVSVRHVESLHPHDAVASSSS</sequence>
<dbReference type="UniPathway" id="UPA00848">
    <property type="reaction ID" value="UER00151"/>
</dbReference>
<reference evidence="3 4" key="1">
    <citation type="journal article" date="2013" name="Genome Announc.">
        <title>Complete Genome Sequences of Azotobacter vinelandii Wild-Type Strain CA and Tungsten-Tolerant Mutant Strain CA6.</title>
        <authorList>
            <person name="Noar J.D."/>
            <person name="Bruno-Barcena J.M."/>
        </authorList>
    </citation>
    <scope>NUCLEOTIDE SEQUENCE [LARGE SCALE GENOMIC DNA]</scope>
    <source>
        <strain evidence="3 4">CA6</strain>
    </source>
</reference>
<evidence type="ECO:0000256" key="2">
    <source>
        <dbReference type="HAMAP-Rule" id="MF_01527"/>
    </source>
</evidence>
<dbReference type="NCBIfam" id="NF010200">
    <property type="entry name" value="PRK13674.1-1"/>
    <property type="match status" value="1"/>
</dbReference>
<dbReference type="Proteomes" id="UP000012988">
    <property type="component" value="Chromosome"/>
</dbReference>
<dbReference type="EC" id="3.5.4.16" evidence="2"/>
<dbReference type="InterPro" id="IPR022838">
    <property type="entry name" value="GTP_cyclohydrolase_FolE2"/>
</dbReference>
<dbReference type="KEGG" id="avd:AvCA6_29210"/>
<dbReference type="GO" id="GO:0003934">
    <property type="term" value="F:GTP cyclohydrolase I activity"/>
    <property type="evidence" value="ECO:0007669"/>
    <property type="project" value="UniProtKB-UniRule"/>
</dbReference>
<feature type="site" description="May be catalytically important" evidence="2">
    <location>
        <position position="156"/>
    </location>
</feature>
<dbReference type="GeneID" id="88186027"/>
<proteinExistence type="inferred from homology"/>
<protein>
    <recommendedName>
        <fullName evidence="2">GTP cyclohydrolase FolE2</fullName>
        <ecNumber evidence="2">3.5.4.16</ecNumber>
    </recommendedName>
</protein>
<comment type="function">
    <text evidence="2">Converts GTP to 7,8-dihydroneopterin triphosphate.</text>
</comment>
<evidence type="ECO:0000256" key="1">
    <source>
        <dbReference type="ARBA" id="ARBA00022801"/>
    </source>
</evidence>
<dbReference type="PATRIC" id="fig|1283331.3.peg.2783"/>
<comment type="similarity">
    <text evidence="2">Belongs to the GTP cyclohydrolase IV family.</text>
</comment>
<comment type="pathway">
    <text evidence="2">Cofactor biosynthesis; 7,8-dihydroneopterin triphosphate biosynthesis; 7,8-dihydroneopterin triphosphate from GTP: step 1/1.</text>
</comment>
<name>M9YKD4_AZOVI</name>
<dbReference type="HAMAP" id="MF_01527_B">
    <property type="entry name" value="GTP_cyclohydrol_B"/>
    <property type="match status" value="1"/>
</dbReference>
<dbReference type="Gene3D" id="3.10.270.10">
    <property type="entry name" value="Urate Oxidase"/>
    <property type="match status" value="1"/>
</dbReference>